<evidence type="ECO:0000256" key="1">
    <source>
        <dbReference type="SAM" id="Phobius"/>
    </source>
</evidence>
<gene>
    <name evidence="2" type="ORF">EVB57_014</name>
</gene>
<keyword evidence="3" id="KW-1185">Reference proteome</keyword>
<sequence>MDKTIPGSAAAILNFISGPESRGNYDCYNSNVQDKLPKRLTSMTLKEVLAINWRSIGARSSAAGRYQIIRDTLLGLITELKLPTSAKFTADLQDRLGYHLLRRRGYDAWTLGKIDTIEFAKRLAQEWASLPVLAGTKNYKGINIKRGTSYYAGDGLNMHGVTADAFEVALNKAHVYEERFSVAVPEKKTTKTVKTLIAASGVAVGGTGAGIASSDPSNLPDIGTVTLVASYAKDAWVVGPVFGGITLAAILAGGLWFFYSKR</sequence>
<proteinExistence type="predicted"/>
<protein>
    <submittedName>
        <fullName evidence="2">Lysozyme-like protein</fullName>
    </submittedName>
</protein>
<reference evidence="2 3" key="1">
    <citation type="submission" date="2020-01" db="EMBL/GenBank/DDBJ databases">
        <title>Patterns of diversity and host range of bacteriophage communities associated with bean-nodulatin bacteria.</title>
        <authorList>
            <person name="Vann Cauwenberghe J."/>
            <person name="Santamaria R.I."/>
            <person name="Bustos P."/>
            <person name="Juarez S."/>
            <person name="Gonzalez V."/>
        </authorList>
    </citation>
    <scope>NUCLEOTIDE SEQUENCE [LARGE SCALE GENOMIC DNA]</scope>
    <source>
        <strain evidence="3">RHph</strain>
    </source>
</reference>
<accession>A0A7S5QYH3</accession>
<dbReference type="Proteomes" id="UP000612125">
    <property type="component" value="Segment"/>
</dbReference>
<name>A0A7S5QYH3_9CAUD</name>
<evidence type="ECO:0000313" key="3">
    <source>
        <dbReference type="Proteomes" id="UP000612125"/>
    </source>
</evidence>
<keyword evidence="1" id="KW-1133">Transmembrane helix</keyword>
<keyword evidence="1" id="KW-0472">Membrane</keyword>
<feature type="transmembrane region" description="Helical" evidence="1">
    <location>
        <begin position="235"/>
        <end position="259"/>
    </location>
</feature>
<dbReference type="EMBL" id="MN988488">
    <property type="protein sequence ID" value="QIG68291.1"/>
    <property type="molecule type" value="Genomic_DNA"/>
</dbReference>
<organism evidence="2 3">
    <name type="scientific">Rhizobium phage RHph_Y1_20</name>
    <dbReference type="NCBI Taxonomy" id="2509571"/>
    <lineage>
        <taxon>Viruses</taxon>
        <taxon>Duplodnaviria</taxon>
        <taxon>Heunggongvirae</taxon>
        <taxon>Uroviricota</taxon>
        <taxon>Caudoviricetes</taxon>
        <taxon>Autographivirales</taxon>
        <taxon>Dunnvirinae</taxon>
        <taxon>Tepoztlanvirus</taxon>
        <taxon>Tepoztlanvirus RHphY120</taxon>
    </lineage>
</organism>
<dbReference type="Gene3D" id="1.10.530.10">
    <property type="match status" value="1"/>
</dbReference>
<evidence type="ECO:0000313" key="2">
    <source>
        <dbReference type="EMBL" id="QIG68291.1"/>
    </source>
</evidence>
<dbReference type="InterPro" id="IPR023346">
    <property type="entry name" value="Lysozyme-like_dom_sf"/>
</dbReference>
<keyword evidence="1" id="KW-0812">Transmembrane</keyword>
<dbReference type="SUPFAM" id="SSF53955">
    <property type="entry name" value="Lysozyme-like"/>
    <property type="match status" value="1"/>
</dbReference>